<gene>
    <name evidence="1" type="ORF">ALP78_02950</name>
</gene>
<evidence type="ECO:0000313" key="1">
    <source>
        <dbReference type="EMBL" id="RMR88811.1"/>
    </source>
</evidence>
<comment type="caution">
    <text evidence="1">The sequence shown here is derived from an EMBL/GenBank/DDBJ whole genome shotgun (WGS) entry which is preliminary data.</text>
</comment>
<proteinExistence type="predicted"/>
<dbReference type="EMBL" id="RBSD01000072">
    <property type="protein sequence ID" value="RMR88811.1"/>
    <property type="molecule type" value="Genomic_DNA"/>
</dbReference>
<protein>
    <submittedName>
        <fullName evidence="1">Uncharacterized protein</fullName>
    </submittedName>
</protein>
<accession>A0A3M4YJB9</accession>
<dbReference type="RefSeq" id="WP_122335588.1">
    <property type="nucleotide sequence ID" value="NZ_RBSD01000072.1"/>
</dbReference>
<name>A0A3M4YJB9_9PSED</name>
<sequence length="107" mass="12125">MHTREKWLVDRHDYCICVEREGEALEIATLQPMDHNGIKHVIGEETWSNAYLMRTAPQLLEALEAMLEAHKQGWVDRLPKLVLQAEQVIALAKAGYPSVCDGEEVDA</sequence>
<dbReference type="Proteomes" id="UP000268004">
    <property type="component" value="Unassembled WGS sequence"/>
</dbReference>
<reference evidence="1 2" key="1">
    <citation type="submission" date="2018-08" db="EMBL/GenBank/DDBJ databases">
        <title>Recombination of ecologically and evolutionarily significant loci maintains genetic cohesion in the Pseudomonas syringae species complex.</title>
        <authorList>
            <person name="Dillon M."/>
            <person name="Thakur S."/>
            <person name="Almeida R.N.D."/>
            <person name="Weir B.S."/>
            <person name="Guttman D.S."/>
        </authorList>
    </citation>
    <scope>NUCLEOTIDE SEQUENCE [LARGE SCALE GENOMIC DNA]</scope>
    <source>
        <strain evidence="1 2">ICMP 4996</strain>
    </source>
</reference>
<dbReference type="AlphaFoldDB" id="A0A3M4YJB9"/>
<organism evidence="1 2">
    <name type="scientific">Pseudomonas coronafaciens pv. striafaciens</name>
    <dbReference type="NCBI Taxonomy" id="235276"/>
    <lineage>
        <taxon>Bacteria</taxon>
        <taxon>Pseudomonadati</taxon>
        <taxon>Pseudomonadota</taxon>
        <taxon>Gammaproteobacteria</taxon>
        <taxon>Pseudomonadales</taxon>
        <taxon>Pseudomonadaceae</taxon>
        <taxon>Pseudomonas</taxon>
        <taxon>Pseudomonas coronafaciens</taxon>
    </lineage>
</organism>
<evidence type="ECO:0000313" key="2">
    <source>
        <dbReference type="Proteomes" id="UP000268004"/>
    </source>
</evidence>